<reference evidence="3 4" key="2">
    <citation type="submission" date="2020-11" db="EMBL/GenBank/DDBJ databases">
        <title>Complete genome sequence of Pectobacterium versatile F131.</title>
        <authorList>
            <person name="Shirshikov F.V."/>
            <person name="Miroshnikov K."/>
            <person name="Toshakov S.V."/>
            <person name="Kabanova A.P."/>
            <person name="Barannik A.P."/>
            <person name="Shneider M."/>
            <person name="Ignatov A.N."/>
            <person name="Miroshnikov K.A."/>
            <person name="Mikhailova Y.V."/>
            <person name="Shelenkov A."/>
            <person name="Yanushevich Y.G."/>
            <person name="Evseev P.V."/>
        </authorList>
    </citation>
    <scope>NUCLEOTIDE SEQUENCE [LARGE SCALE GENOMIC DNA]</scope>
    <source>
        <strain evidence="3 4">F131</strain>
    </source>
</reference>
<evidence type="ECO:0000313" key="5">
    <source>
        <dbReference type="Proteomes" id="UP001313132"/>
    </source>
</evidence>
<keyword evidence="1" id="KW-0378">Hydrolase</keyword>
<dbReference type="InterPro" id="IPR017946">
    <property type="entry name" value="PLC-like_Pdiesterase_TIM-brl"/>
</dbReference>
<evidence type="ECO:0000313" key="4">
    <source>
        <dbReference type="Proteomes" id="UP000237284"/>
    </source>
</evidence>
<proteinExistence type="predicted"/>
<reference evidence="2" key="1">
    <citation type="submission" date="2017-12" db="EMBL/GenBank/DDBJ databases">
        <title>First report on the novel genomospecies/subspecies of Pectobacterium carotovorum in Russia.</title>
        <authorList>
            <person name="Shirshikov F.V."/>
            <person name="Miroshnikov K."/>
            <person name="Toshakov S.V."/>
            <person name="Kabanova A.P."/>
            <person name="Barannik A.P."/>
            <person name="Shneider M."/>
            <person name="Ignatov A.N."/>
            <person name="Miroshnikov K.A."/>
        </authorList>
    </citation>
    <scope>NUCLEOTIDE SEQUENCE [LARGE SCALE GENOMIC DNA]</scope>
    <source>
        <strain evidence="2">F131</strain>
    </source>
</reference>
<dbReference type="GeneID" id="93391671"/>
<dbReference type="EMBL" id="CP065030">
    <property type="protein sequence ID" value="QPK15106.1"/>
    <property type="molecule type" value="Genomic_DNA"/>
</dbReference>
<dbReference type="Proteomes" id="UP001313132">
    <property type="component" value="Unassembled WGS sequence"/>
</dbReference>
<dbReference type="EMBL" id="JBBBON010000004">
    <property type="protein sequence ID" value="MEI7102008.1"/>
    <property type="molecule type" value="Genomic_DNA"/>
</dbReference>
<dbReference type="Pfam" id="PF16670">
    <property type="entry name" value="PI-PLC-C1"/>
    <property type="match status" value="1"/>
</dbReference>
<evidence type="ECO:0000313" key="1">
    <source>
        <dbReference type="EMBL" id="MEI7102008.1"/>
    </source>
</evidence>
<gene>
    <name evidence="2" type="ORF">F131LOC_00986</name>
    <name evidence="3" type="ORF">F131LOC_017465</name>
    <name evidence="1" type="ORF">WCT63_06055</name>
</gene>
<dbReference type="Gene3D" id="2.60.120.200">
    <property type="match status" value="1"/>
</dbReference>
<dbReference type="AlphaFoldDB" id="A0A855MJZ8"/>
<organism evidence="2">
    <name type="scientific">Pectobacterium versatile</name>
    <dbReference type="NCBI Taxonomy" id="2488639"/>
    <lineage>
        <taxon>Bacteria</taxon>
        <taxon>Pseudomonadati</taxon>
        <taxon>Pseudomonadota</taxon>
        <taxon>Gammaproteobacteria</taxon>
        <taxon>Enterobacterales</taxon>
        <taxon>Pectobacteriaceae</taxon>
        <taxon>Pectobacterium</taxon>
    </lineage>
</organism>
<dbReference type="EC" id="3.1.4.11" evidence="1"/>
<dbReference type="EMBL" id="PDVW01000004">
    <property type="protein sequence ID" value="POY50919.1"/>
    <property type="molecule type" value="Genomic_DNA"/>
</dbReference>
<keyword evidence="5" id="KW-1185">Reference proteome</keyword>
<dbReference type="Gene3D" id="3.20.20.190">
    <property type="entry name" value="Phosphatidylinositol (PI) phosphodiesterase"/>
    <property type="match status" value="1"/>
</dbReference>
<dbReference type="GO" id="GO:0004435">
    <property type="term" value="F:phosphatidylinositol-4,5-bisphosphate phospholipase C activity"/>
    <property type="evidence" value="ECO:0007669"/>
    <property type="project" value="UniProtKB-EC"/>
</dbReference>
<reference evidence="1 5" key="3">
    <citation type="submission" date="2024-03" db="EMBL/GenBank/DDBJ databases">
        <title>Analysis of soft rot Pectobacteriaceae population diversity in US potato growing regions between 2016 and 2022.</title>
        <authorList>
            <person name="Ma X."/>
            <person name="Zhang X."/>
            <person name="Stodghill P."/>
            <person name="Rioux R."/>
            <person name="Babler B."/>
            <person name="Shrestha S."/>
            <person name="Babler B."/>
            <person name="Rivedal H."/>
            <person name="Frost K."/>
            <person name="Hao J."/>
            <person name="Secor G."/>
            <person name="Swingle B."/>
        </authorList>
    </citation>
    <scope>NUCLEOTIDE SEQUENCE [LARGE SCALE GENOMIC DNA]</scope>
    <source>
        <strain evidence="1 5">UMSS2</strain>
    </source>
</reference>
<dbReference type="GO" id="GO:0006629">
    <property type="term" value="P:lipid metabolic process"/>
    <property type="evidence" value="ECO:0007669"/>
    <property type="project" value="InterPro"/>
</dbReference>
<sequence>MDYASIRYNQVQQKSSHNAYQRTEGYPCQALYWRIRSLEIDIHNSNSSAGWPQLNGNWYVYHIAVVDQATSVNTLVDALDTLHAFHLAVPNHEVITIWLDLKDDFVKERNQTPASLDNLIATKLGRENIWGPPDLIQNALSLQAAIADNQWPTLQSLRGKFIFGCTTGDLSSPTSVLNQYVENGATANQRLAFVAPQITKSDDIIRHNYAVIFNLAAGNMSLAKQVFAAGYISRVYGLNGKSDWDSAKKTYANHLGTNKVNVYTDGWARTDLPDTGYPFTGIDVALPADTTEPGQLYAINVDSGDIWSKADSFYFQYDEVDTSVEHTFTAFVSNPQSHTDDFIKGGLMARAGVANDAAYIAIFQTARNAIRMQYRQAQGNTSERIDARIPNGGNGLPIVGNNTPIWFQLTLKSGGKTALGRYSVDGERWYDVGNITVSQMLPLSGWAASSHSAGKVKWLFGGAHAPHNSAVIGNRASGSFISNNAEAASLGPYR</sequence>
<name>A0A855MJZ8_9GAMM</name>
<protein>
    <submittedName>
        <fullName evidence="1">Ca2+-dependent phosphoinositide-specific phospholipase C</fullName>
        <ecNumber evidence="1">3.1.4.11</ecNumber>
    </submittedName>
</protein>
<evidence type="ECO:0000313" key="3">
    <source>
        <dbReference type="EMBL" id="QPK15106.1"/>
    </source>
</evidence>
<dbReference type="SUPFAM" id="SSF51695">
    <property type="entry name" value="PLC-like phosphodiesterases"/>
    <property type="match status" value="1"/>
</dbReference>
<accession>A0A855MJZ8</accession>
<dbReference type="InterPro" id="IPR032075">
    <property type="entry name" value="PI-PLC-C1"/>
</dbReference>
<dbReference type="RefSeq" id="WP_103971030.1">
    <property type="nucleotide sequence ID" value="NZ_CAKLIV010000035.1"/>
</dbReference>
<evidence type="ECO:0000313" key="2">
    <source>
        <dbReference type="EMBL" id="POY50919.1"/>
    </source>
</evidence>
<dbReference type="Proteomes" id="UP000237284">
    <property type="component" value="Chromosome"/>
</dbReference>